<dbReference type="Pfam" id="PF02636">
    <property type="entry name" value="Methyltransf_28"/>
    <property type="match status" value="1"/>
</dbReference>
<dbReference type="GO" id="GO:0035243">
    <property type="term" value="F:protein-arginine omega-N symmetric methyltransferase activity"/>
    <property type="evidence" value="ECO:0007669"/>
    <property type="project" value="UniProtKB-EC"/>
</dbReference>
<dbReference type="Gene3D" id="3.40.50.12710">
    <property type="match status" value="1"/>
</dbReference>
<sequence>MLPRNIQSCMRLRLPRASTRIIRRYKSSVAAPALAPVTTIEKIILDNIKATGPISFASYMQFCLGHPTHGYYANPTQPVFGAKGDFITSPEISQVFGELVGVWLVSQWMAHIAKAKVEGKQRGKKTVRIVELGPGRGTLMADILRVISQFPATHAALTHVHLVDNSAYMCALQATTLQPLAQKCGVKLEWHDALEDVPAAPEEEDVYTMLVAHEFFDALPINLLERTDQGWHEVLIANNPPPSQPLSDAPSSDSNSSPTPTPTPTDTTPTSAEPTATEGIDARFRLVLTPAPTTQGTLLGLSSPRFTALPVGKRVEVSHAAFKAARKVGELLSGGGRVTEDGDADHMREGGRKARKGHGAGAGLVVDYGGDAAFDNSFRAFKDHALVDPFHRPGECDLTTNVDFAYIKEAFAGVPDVRSHGPLPQGAFLTRMGLHARMAALARVQPGRAGEIREAGERLVDEAGMGNEYKVLGITVEQDLGGGAEVWPFVDLGEPGKGEGVD</sequence>
<evidence type="ECO:0000256" key="5">
    <source>
        <dbReference type="ARBA" id="ARBA00023128"/>
    </source>
</evidence>
<keyword evidence="10" id="KW-1185">Reference proteome</keyword>
<dbReference type="Proteomes" id="UP000076532">
    <property type="component" value="Unassembled WGS sequence"/>
</dbReference>
<feature type="compositionally biased region" description="Low complexity" evidence="8">
    <location>
        <begin position="247"/>
        <end position="275"/>
    </location>
</feature>
<dbReference type="InterPro" id="IPR038375">
    <property type="entry name" value="NDUFAF7_sf"/>
</dbReference>
<feature type="region of interest" description="Disordered" evidence="8">
    <location>
        <begin position="336"/>
        <end position="358"/>
    </location>
</feature>
<evidence type="ECO:0000256" key="4">
    <source>
        <dbReference type="ARBA" id="ARBA00022679"/>
    </source>
</evidence>
<dbReference type="OrthoDB" id="438553at2759"/>
<reference evidence="9 10" key="1">
    <citation type="journal article" date="2016" name="Mol. Biol. Evol.">
        <title>Comparative Genomics of Early-Diverging Mushroom-Forming Fungi Provides Insights into the Origins of Lignocellulose Decay Capabilities.</title>
        <authorList>
            <person name="Nagy L.G."/>
            <person name="Riley R."/>
            <person name="Tritt A."/>
            <person name="Adam C."/>
            <person name="Daum C."/>
            <person name="Floudas D."/>
            <person name="Sun H."/>
            <person name="Yadav J.S."/>
            <person name="Pangilinan J."/>
            <person name="Larsson K.H."/>
            <person name="Matsuura K."/>
            <person name="Barry K."/>
            <person name="Labutti K."/>
            <person name="Kuo R."/>
            <person name="Ohm R.A."/>
            <person name="Bhattacharya S.S."/>
            <person name="Shirouzu T."/>
            <person name="Yoshinaga Y."/>
            <person name="Martin F.M."/>
            <person name="Grigoriev I.V."/>
            <person name="Hibbett D.S."/>
        </authorList>
    </citation>
    <scope>NUCLEOTIDE SEQUENCE [LARGE SCALE GENOMIC DNA]</scope>
    <source>
        <strain evidence="9 10">CBS 109695</strain>
    </source>
</reference>
<evidence type="ECO:0000256" key="1">
    <source>
        <dbReference type="ARBA" id="ARBA00004173"/>
    </source>
</evidence>
<evidence type="ECO:0000313" key="10">
    <source>
        <dbReference type="Proteomes" id="UP000076532"/>
    </source>
</evidence>
<dbReference type="PANTHER" id="PTHR12049:SF7">
    <property type="entry name" value="PROTEIN ARGININE METHYLTRANSFERASE NDUFAF7, MITOCHONDRIAL"/>
    <property type="match status" value="1"/>
</dbReference>
<comment type="subcellular location">
    <subcellularLocation>
        <location evidence="1 7">Mitochondrion</location>
    </subcellularLocation>
</comment>
<dbReference type="GO" id="GO:0005739">
    <property type="term" value="C:mitochondrion"/>
    <property type="evidence" value="ECO:0007669"/>
    <property type="project" value="UniProtKB-SubCell"/>
</dbReference>
<name>A0A166UJT6_9AGAM</name>
<keyword evidence="3 7" id="KW-0489">Methyltransferase</keyword>
<gene>
    <name evidence="9" type="ORF">FIBSPDRAFT_1037317</name>
</gene>
<dbReference type="GO" id="GO:0032981">
    <property type="term" value="P:mitochondrial respiratory chain complex I assembly"/>
    <property type="evidence" value="ECO:0007669"/>
    <property type="project" value="TreeGrafter"/>
</dbReference>
<evidence type="ECO:0000256" key="2">
    <source>
        <dbReference type="ARBA" id="ARBA00005891"/>
    </source>
</evidence>
<dbReference type="PANTHER" id="PTHR12049">
    <property type="entry name" value="PROTEIN ARGININE METHYLTRANSFERASE NDUFAF7, MITOCHONDRIAL"/>
    <property type="match status" value="1"/>
</dbReference>
<comment type="function">
    <text evidence="7">Arginine methyltransferase involved in the assembly or stability of mitochondrial NADH:ubiquinone oxidoreductase complex (complex I).</text>
</comment>
<evidence type="ECO:0000256" key="8">
    <source>
        <dbReference type="SAM" id="MobiDB-lite"/>
    </source>
</evidence>
<protein>
    <recommendedName>
        <fullName evidence="7">Protein arginine methyltransferase NDUFAF7</fullName>
        <ecNumber evidence="7">2.1.1.320</ecNumber>
    </recommendedName>
</protein>
<dbReference type="GO" id="GO:0032259">
    <property type="term" value="P:methylation"/>
    <property type="evidence" value="ECO:0007669"/>
    <property type="project" value="UniProtKB-KW"/>
</dbReference>
<evidence type="ECO:0000256" key="6">
    <source>
        <dbReference type="ARBA" id="ARBA00048612"/>
    </source>
</evidence>
<dbReference type="AlphaFoldDB" id="A0A166UJT6"/>
<dbReference type="InterPro" id="IPR003788">
    <property type="entry name" value="NDUFAF7"/>
</dbReference>
<accession>A0A166UJT6</accession>
<feature type="region of interest" description="Disordered" evidence="8">
    <location>
        <begin position="235"/>
        <end position="275"/>
    </location>
</feature>
<evidence type="ECO:0000313" key="9">
    <source>
        <dbReference type="EMBL" id="KZP31759.1"/>
    </source>
</evidence>
<dbReference type="EC" id="2.1.1.320" evidence="7"/>
<dbReference type="InterPro" id="IPR029063">
    <property type="entry name" value="SAM-dependent_MTases_sf"/>
</dbReference>
<proteinExistence type="inferred from homology"/>
<dbReference type="STRING" id="436010.A0A166UJT6"/>
<feature type="compositionally biased region" description="Basic and acidic residues" evidence="8">
    <location>
        <begin position="338"/>
        <end position="352"/>
    </location>
</feature>
<comment type="similarity">
    <text evidence="2 7">Belongs to the NDUFAF7 family.</text>
</comment>
<organism evidence="9 10">
    <name type="scientific">Athelia psychrophila</name>
    <dbReference type="NCBI Taxonomy" id="1759441"/>
    <lineage>
        <taxon>Eukaryota</taxon>
        <taxon>Fungi</taxon>
        <taxon>Dikarya</taxon>
        <taxon>Basidiomycota</taxon>
        <taxon>Agaricomycotina</taxon>
        <taxon>Agaricomycetes</taxon>
        <taxon>Agaricomycetidae</taxon>
        <taxon>Atheliales</taxon>
        <taxon>Atheliaceae</taxon>
        <taxon>Athelia</taxon>
    </lineage>
</organism>
<comment type="catalytic activity">
    <reaction evidence="6 7">
        <text>L-arginyl-[protein] + 2 S-adenosyl-L-methionine = N(omega),N(omega)'-dimethyl-L-arginyl-[protein] + 2 S-adenosyl-L-homocysteine + 2 H(+)</text>
        <dbReference type="Rhea" id="RHEA:48108"/>
        <dbReference type="Rhea" id="RHEA-COMP:10532"/>
        <dbReference type="Rhea" id="RHEA-COMP:11992"/>
        <dbReference type="ChEBI" id="CHEBI:15378"/>
        <dbReference type="ChEBI" id="CHEBI:29965"/>
        <dbReference type="ChEBI" id="CHEBI:57856"/>
        <dbReference type="ChEBI" id="CHEBI:59789"/>
        <dbReference type="ChEBI" id="CHEBI:88221"/>
        <dbReference type="EC" id="2.1.1.320"/>
    </reaction>
</comment>
<keyword evidence="4 7" id="KW-0808">Transferase</keyword>
<dbReference type="SUPFAM" id="SSF53335">
    <property type="entry name" value="S-adenosyl-L-methionine-dependent methyltransferases"/>
    <property type="match status" value="1"/>
</dbReference>
<dbReference type="EMBL" id="KV417488">
    <property type="protein sequence ID" value="KZP31759.1"/>
    <property type="molecule type" value="Genomic_DNA"/>
</dbReference>
<keyword evidence="5 7" id="KW-0496">Mitochondrion</keyword>
<evidence type="ECO:0000256" key="3">
    <source>
        <dbReference type="ARBA" id="ARBA00022603"/>
    </source>
</evidence>
<evidence type="ECO:0000256" key="7">
    <source>
        <dbReference type="RuleBase" id="RU364114"/>
    </source>
</evidence>